<name>A0A0F8Y7Q3_9ZZZZ</name>
<gene>
    <name evidence="1" type="ORF">LCGC14_3127550</name>
</gene>
<dbReference type="AlphaFoldDB" id="A0A0F8Y7Q3"/>
<proteinExistence type="predicted"/>
<evidence type="ECO:0000313" key="1">
    <source>
        <dbReference type="EMBL" id="KKK50184.1"/>
    </source>
</evidence>
<sequence length="56" mass="6253">MKCIEVRLEELFIETLPHLMEGDPSGGKLANLVVSVLKETDPDHSPYPDECICPNE</sequence>
<protein>
    <submittedName>
        <fullName evidence="1">Uncharacterized protein</fullName>
    </submittedName>
</protein>
<accession>A0A0F8Y7Q3</accession>
<organism evidence="1">
    <name type="scientific">marine sediment metagenome</name>
    <dbReference type="NCBI Taxonomy" id="412755"/>
    <lineage>
        <taxon>unclassified sequences</taxon>
        <taxon>metagenomes</taxon>
        <taxon>ecological metagenomes</taxon>
    </lineage>
</organism>
<comment type="caution">
    <text evidence="1">The sequence shown here is derived from an EMBL/GenBank/DDBJ whole genome shotgun (WGS) entry which is preliminary data.</text>
</comment>
<reference evidence="1" key="1">
    <citation type="journal article" date="2015" name="Nature">
        <title>Complex archaea that bridge the gap between prokaryotes and eukaryotes.</title>
        <authorList>
            <person name="Spang A."/>
            <person name="Saw J.H."/>
            <person name="Jorgensen S.L."/>
            <person name="Zaremba-Niedzwiedzka K."/>
            <person name="Martijn J."/>
            <person name="Lind A.E."/>
            <person name="van Eijk R."/>
            <person name="Schleper C."/>
            <person name="Guy L."/>
            <person name="Ettema T.J."/>
        </authorList>
    </citation>
    <scope>NUCLEOTIDE SEQUENCE</scope>
</reference>
<dbReference type="EMBL" id="LAZR01068148">
    <property type="protein sequence ID" value="KKK50184.1"/>
    <property type="molecule type" value="Genomic_DNA"/>
</dbReference>